<dbReference type="SUPFAM" id="SSF46934">
    <property type="entry name" value="UBA-like"/>
    <property type="match status" value="1"/>
</dbReference>
<proteinExistence type="predicted"/>
<name>A0A1E3JW37_9TREE</name>
<evidence type="ECO:0000313" key="2">
    <source>
        <dbReference type="Proteomes" id="UP000094819"/>
    </source>
</evidence>
<dbReference type="EMBL" id="AWGH01000004">
    <property type="protein sequence ID" value="ODO05069.1"/>
    <property type="molecule type" value="Genomic_DNA"/>
</dbReference>
<protein>
    <recommendedName>
        <fullName evidence="3">UBA domain-containing protein</fullName>
    </recommendedName>
</protein>
<dbReference type="Proteomes" id="UP000094819">
    <property type="component" value="Unassembled WGS sequence"/>
</dbReference>
<dbReference type="RefSeq" id="XP_019033724.1">
    <property type="nucleotide sequence ID" value="XM_019173917.1"/>
</dbReference>
<dbReference type="AlphaFoldDB" id="A0A1E3JW37"/>
<comment type="caution">
    <text evidence="1">The sequence shown here is derived from an EMBL/GenBank/DDBJ whole genome shotgun (WGS) entry which is preliminary data.</text>
</comment>
<accession>A0A1E3JW37</accession>
<dbReference type="GeneID" id="30190969"/>
<evidence type="ECO:0008006" key="3">
    <source>
        <dbReference type="Google" id="ProtNLM"/>
    </source>
</evidence>
<dbReference type="OrthoDB" id="361536at2759"/>
<keyword evidence="2" id="KW-1185">Reference proteome</keyword>
<organism evidence="1 2">
    <name type="scientific">Cryptococcus wingfieldii CBS 7118</name>
    <dbReference type="NCBI Taxonomy" id="1295528"/>
    <lineage>
        <taxon>Eukaryota</taxon>
        <taxon>Fungi</taxon>
        <taxon>Dikarya</taxon>
        <taxon>Basidiomycota</taxon>
        <taxon>Agaricomycotina</taxon>
        <taxon>Tremellomycetes</taxon>
        <taxon>Tremellales</taxon>
        <taxon>Cryptococcaceae</taxon>
        <taxon>Cryptococcus</taxon>
    </lineage>
</organism>
<evidence type="ECO:0000313" key="1">
    <source>
        <dbReference type="EMBL" id="ODO05069.1"/>
    </source>
</evidence>
<gene>
    <name evidence="1" type="ORF">L198_01756</name>
</gene>
<sequence length="62" mass="6782">MSRPRSDLVDQLKSLGITERTALFALSKSNNDMGKARKYGELHETTSGPSFGETSAVLQHLC</sequence>
<reference evidence="1 2" key="1">
    <citation type="submission" date="2016-06" db="EMBL/GenBank/DDBJ databases">
        <title>Evolution of pathogenesis and genome organization in the Tremellales.</title>
        <authorList>
            <person name="Cuomo C."/>
            <person name="Litvintseva A."/>
            <person name="Heitman J."/>
            <person name="Chen Y."/>
            <person name="Sun S."/>
            <person name="Springer D."/>
            <person name="Dromer F."/>
            <person name="Young S."/>
            <person name="Zeng Q."/>
            <person name="Chapman S."/>
            <person name="Gujja S."/>
            <person name="Saif S."/>
            <person name="Birren B."/>
        </authorList>
    </citation>
    <scope>NUCLEOTIDE SEQUENCE [LARGE SCALE GENOMIC DNA]</scope>
    <source>
        <strain evidence="1 2">CBS 7118</strain>
    </source>
</reference>
<dbReference type="InterPro" id="IPR009060">
    <property type="entry name" value="UBA-like_sf"/>
</dbReference>